<dbReference type="Proteomes" id="UP001549257">
    <property type="component" value="Unassembled WGS sequence"/>
</dbReference>
<feature type="region of interest" description="Disordered" evidence="1">
    <location>
        <begin position="31"/>
        <end position="59"/>
    </location>
</feature>
<dbReference type="RefSeq" id="WP_354023392.1">
    <property type="nucleotide sequence ID" value="NZ_JBEPSJ010000001.1"/>
</dbReference>
<evidence type="ECO:0000313" key="3">
    <source>
        <dbReference type="Proteomes" id="UP001549257"/>
    </source>
</evidence>
<sequence length="59" mass="6538">MSDIYPVGLPSSNDPFSDDQELDDETITEYARLTDDDFAGEDDYVGDDDAIDTSADDLR</sequence>
<keyword evidence="3" id="KW-1185">Reference proteome</keyword>
<accession>A0ABV2QJJ2</accession>
<comment type="caution">
    <text evidence="2">The sequence shown here is derived from an EMBL/GenBank/DDBJ whole genome shotgun (WGS) entry which is preliminary data.</text>
</comment>
<dbReference type="EMBL" id="JBEPSJ010000001">
    <property type="protein sequence ID" value="MET4581207.1"/>
    <property type="molecule type" value="Genomic_DNA"/>
</dbReference>
<organism evidence="2 3">
    <name type="scientific">Conyzicola nivalis</name>
    <dbReference type="NCBI Taxonomy" id="1477021"/>
    <lineage>
        <taxon>Bacteria</taxon>
        <taxon>Bacillati</taxon>
        <taxon>Actinomycetota</taxon>
        <taxon>Actinomycetes</taxon>
        <taxon>Micrococcales</taxon>
        <taxon>Microbacteriaceae</taxon>
        <taxon>Conyzicola</taxon>
    </lineage>
</organism>
<feature type="compositionally biased region" description="Acidic residues" evidence="1">
    <location>
        <begin position="36"/>
        <end position="59"/>
    </location>
</feature>
<feature type="region of interest" description="Disordered" evidence="1">
    <location>
        <begin position="1"/>
        <end position="20"/>
    </location>
</feature>
<name>A0ABV2QJJ2_9MICO</name>
<evidence type="ECO:0000313" key="2">
    <source>
        <dbReference type="EMBL" id="MET4581207.1"/>
    </source>
</evidence>
<evidence type="ECO:0000256" key="1">
    <source>
        <dbReference type="SAM" id="MobiDB-lite"/>
    </source>
</evidence>
<proteinExistence type="predicted"/>
<protein>
    <submittedName>
        <fullName evidence="2">Uncharacterized protein</fullName>
    </submittedName>
</protein>
<reference evidence="2 3" key="1">
    <citation type="submission" date="2024-06" db="EMBL/GenBank/DDBJ databases">
        <title>Sorghum-associated microbial communities from plants grown in Nebraska, USA.</title>
        <authorList>
            <person name="Schachtman D."/>
        </authorList>
    </citation>
    <scope>NUCLEOTIDE SEQUENCE [LARGE SCALE GENOMIC DNA]</scope>
    <source>
        <strain evidence="2 3">2857</strain>
    </source>
</reference>
<gene>
    <name evidence="2" type="ORF">ABIE21_000697</name>
</gene>